<keyword evidence="3" id="KW-1185">Reference proteome</keyword>
<dbReference type="OrthoDB" id="5599753at2759"/>
<protein>
    <submittedName>
        <fullName evidence="2">Uncharacterized protein</fullName>
    </submittedName>
</protein>
<dbReference type="AlphaFoldDB" id="A0A226D079"/>
<dbReference type="Proteomes" id="UP000198287">
    <property type="component" value="Unassembled WGS sequence"/>
</dbReference>
<evidence type="ECO:0000313" key="3">
    <source>
        <dbReference type="Proteomes" id="UP000198287"/>
    </source>
</evidence>
<accession>A0A226D079</accession>
<evidence type="ECO:0000313" key="2">
    <source>
        <dbReference type="EMBL" id="OXA38629.1"/>
    </source>
</evidence>
<reference evidence="2 3" key="1">
    <citation type="submission" date="2015-12" db="EMBL/GenBank/DDBJ databases">
        <title>The genome of Folsomia candida.</title>
        <authorList>
            <person name="Faddeeva A."/>
            <person name="Derks M.F."/>
            <person name="Anvar Y."/>
            <person name="Smit S."/>
            <person name="Van Straalen N."/>
            <person name="Roelofs D."/>
        </authorList>
    </citation>
    <scope>NUCLEOTIDE SEQUENCE [LARGE SCALE GENOMIC DNA]</scope>
    <source>
        <strain evidence="2 3">VU population</strain>
        <tissue evidence="2">Whole body</tissue>
    </source>
</reference>
<feature type="compositionally biased region" description="Polar residues" evidence="1">
    <location>
        <begin position="217"/>
        <end position="238"/>
    </location>
</feature>
<gene>
    <name evidence="2" type="ORF">Fcan01_26610</name>
</gene>
<feature type="region of interest" description="Disordered" evidence="1">
    <location>
        <begin position="97"/>
        <end position="117"/>
    </location>
</feature>
<organism evidence="2 3">
    <name type="scientific">Folsomia candida</name>
    <name type="common">Springtail</name>
    <dbReference type="NCBI Taxonomy" id="158441"/>
    <lineage>
        <taxon>Eukaryota</taxon>
        <taxon>Metazoa</taxon>
        <taxon>Ecdysozoa</taxon>
        <taxon>Arthropoda</taxon>
        <taxon>Hexapoda</taxon>
        <taxon>Collembola</taxon>
        <taxon>Entomobryomorpha</taxon>
        <taxon>Isotomoidea</taxon>
        <taxon>Isotomidae</taxon>
        <taxon>Proisotominae</taxon>
        <taxon>Folsomia</taxon>
    </lineage>
</organism>
<name>A0A226D079_FOLCA</name>
<sequence>MHSDPSSHLQTTIKSKLAQTIANITDAAKYYTQICDYVRLRQDKITSLNTKYQACVSGNSTLYDIYKAFIAEIVNEHGADSNIGIILHAMKEADWKGGSGKTADVPKPSAKLPETTSDLGPLPLKHCSVLTNDSVVWKAIPSMGHYADESNSLPGIEEIKGKDELRLFDDSEIGIVNRTPPPIKQICYSPGIETQPEEWTESPSGPLMGSVVLSRNPPANMTNGTPEMEGSNRNTSDQFEPLRSEDSGPPNIT</sequence>
<dbReference type="EMBL" id="LNIX01000044">
    <property type="protein sequence ID" value="OXA38629.1"/>
    <property type="molecule type" value="Genomic_DNA"/>
</dbReference>
<proteinExistence type="predicted"/>
<evidence type="ECO:0000256" key="1">
    <source>
        <dbReference type="SAM" id="MobiDB-lite"/>
    </source>
</evidence>
<comment type="caution">
    <text evidence="2">The sequence shown here is derived from an EMBL/GenBank/DDBJ whole genome shotgun (WGS) entry which is preliminary data.</text>
</comment>
<feature type="region of interest" description="Disordered" evidence="1">
    <location>
        <begin position="195"/>
        <end position="253"/>
    </location>
</feature>